<evidence type="ECO:0000313" key="2">
    <source>
        <dbReference type="EMBL" id="AOY74552.1"/>
    </source>
</evidence>
<dbReference type="AlphaFoldDB" id="A0AAC9RPE9"/>
<sequence length="161" mass="17904">MKKITVTLSLLLVLSSISFLFACANQKPIEGVVIETNEDDADVSIEEVAIETREDDSDDRVPRDSYLAISDESIGSSGRRWDQPEGYNAYRIHVTNNRNEKLTVTVSYDNGNKRWSFEVPANDSRTRTVNNAWSGRHNVSFTTSSGALSGTISVRVSDENL</sequence>
<dbReference type="PROSITE" id="PS51257">
    <property type="entry name" value="PROKAR_LIPOPROTEIN"/>
    <property type="match status" value="1"/>
</dbReference>
<dbReference type="EMBL" id="CP020559">
    <property type="protein sequence ID" value="ARE88908.1"/>
    <property type="molecule type" value="Genomic_DNA"/>
</dbReference>
<name>A0AAC9RPE9_9CLOT</name>
<evidence type="ECO:0000313" key="3">
    <source>
        <dbReference type="EMBL" id="ARE88908.1"/>
    </source>
</evidence>
<gene>
    <name evidence="2" type="ORF">BJL90_00430</name>
    <name evidence="3" type="ORF">CLFO_33140</name>
</gene>
<evidence type="ECO:0000256" key="1">
    <source>
        <dbReference type="SAM" id="SignalP"/>
    </source>
</evidence>
<dbReference type="Proteomes" id="UP000177894">
    <property type="component" value="Chromosome"/>
</dbReference>
<dbReference type="RefSeq" id="WP_070963326.1">
    <property type="nucleotide sequence ID" value="NZ_CP017603.1"/>
</dbReference>
<dbReference type="EMBL" id="CP017603">
    <property type="protein sequence ID" value="AOY74552.1"/>
    <property type="molecule type" value="Genomic_DNA"/>
</dbReference>
<evidence type="ECO:0000313" key="5">
    <source>
        <dbReference type="Proteomes" id="UP000192478"/>
    </source>
</evidence>
<protein>
    <submittedName>
        <fullName evidence="3">Uncharacterized protein</fullName>
    </submittedName>
</protein>
<proteinExistence type="predicted"/>
<keyword evidence="1" id="KW-0732">Signal</keyword>
<reference evidence="3 5" key="2">
    <citation type="submission" date="2017-03" db="EMBL/GenBank/DDBJ databases">
        <title>Complete sequence of Clostridium formicaceticum DSM 92.</title>
        <authorList>
            <person name="Poehlein A."/>
            <person name="Karl M."/>
            <person name="Bengelsdorf F.R."/>
            <person name="Duerre P."/>
            <person name="Daniel R."/>
        </authorList>
    </citation>
    <scope>NUCLEOTIDE SEQUENCE [LARGE SCALE GENOMIC DNA]</scope>
    <source>
        <strain evidence="3 5">DSM 92</strain>
    </source>
</reference>
<feature type="signal peptide" evidence="1">
    <location>
        <begin position="1"/>
        <end position="24"/>
    </location>
</feature>
<dbReference type="KEGG" id="cfm:BJL90_00430"/>
<keyword evidence="4" id="KW-1185">Reference proteome</keyword>
<organism evidence="3 5">
    <name type="scientific">Clostridium formicaceticum</name>
    <dbReference type="NCBI Taxonomy" id="1497"/>
    <lineage>
        <taxon>Bacteria</taxon>
        <taxon>Bacillati</taxon>
        <taxon>Bacillota</taxon>
        <taxon>Clostridia</taxon>
        <taxon>Eubacteriales</taxon>
        <taxon>Clostridiaceae</taxon>
        <taxon>Clostridium</taxon>
    </lineage>
</organism>
<reference evidence="2 4" key="1">
    <citation type="submission" date="2016-10" db="EMBL/GenBank/DDBJ databases">
        <title>Complete Genome Sequence of Acetogen Clostridium formicoaceticum ATCC 27076.</title>
        <authorList>
            <person name="Bao T."/>
            <person name="Cheng C."/>
            <person name="Zhao J."/>
            <person name="Yang S.-T."/>
            <person name="Wang J."/>
            <person name="Wang M."/>
        </authorList>
    </citation>
    <scope>NUCLEOTIDE SEQUENCE [LARGE SCALE GENOMIC DNA]</scope>
    <source>
        <strain evidence="2 4">ATCC 27076</strain>
    </source>
</reference>
<feature type="chain" id="PRO_5041949539" evidence="1">
    <location>
        <begin position="25"/>
        <end position="161"/>
    </location>
</feature>
<evidence type="ECO:0000313" key="4">
    <source>
        <dbReference type="Proteomes" id="UP000177894"/>
    </source>
</evidence>
<accession>A0AAC9RPE9</accession>
<dbReference type="Proteomes" id="UP000192478">
    <property type="component" value="Chromosome"/>
</dbReference>